<accession>A0ABV1ACB9</accession>
<dbReference type="Proteomes" id="UP001469553">
    <property type="component" value="Unassembled WGS sequence"/>
</dbReference>
<organism evidence="2 3">
    <name type="scientific">Ameca splendens</name>
    <dbReference type="NCBI Taxonomy" id="208324"/>
    <lineage>
        <taxon>Eukaryota</taxon>
        <taxon>Metazoa</taxon>
        <taxon>Chordata</taxon>
        <taxon>Craniata</taxon>
        <taxon>Vertebrata</taxon>
        <taxon>Euteleostomi</taxon>
        <taxon>Actinopterygii</taxon>
        <taxon>Neopterygii</taxon>
        <taxon>Teleostei</taxon>
        <taxon>Neoteleostei</taxon>
        <taxon>Acanthomorphata</taxon>
        <taxon>Ovalentaria</taxon>
        <taxon>Atherinomorphae</taxon>
        <taxon>Cyprinodontiformes</taxon>
        <taxon>Goodeidae</taxon>
        <taxon>Ameca</taxon>
    </lineage>
</organism>
<gene>
    <name evidence="2" type="ORF">AMECASPLE_030511</name>
</gene>
<protein>
    <submittedName>
        <fullName evidence="2">Uncharacterized protein</fullName>
    </submittedName>
</protein>
<evidence type="ECO:0000313" key="3">
    <source>
        <dbReference type="Proteomes" id="UP001469553"/>
    </source>
</evidence>
<name>A0ABV1ACB9_9TELE</name>
<keyword evidence="1" id="KW-1133">Transmembrane helix</keyword>
<reference evidence="2 3" key="1">
    <citation type="submission" date="2021-06" db="EMBL/GenBank/DDBJ databases">
        <authorList>
            <person name="Palmer J.M."/>
        </authorList>
    </citation>
    <scope>NUCLEOTIDE SEQUENCE [LARGE SCALE GENOMIC DNA]</scope>
    <source>
        <strain evidence="2 3">AS_MEX2019</strain>
        <tissue evidence="2">Muscle</tissue>
    </source>
</reference>
<keyword evidence="3" id="KW-1185">Reference proteome</keyword>
<keyword evidence="1" id="KW-0812">Transmembrane</keyword>
<comment type="caution">
    <text evidence="2">The sequence shown here is derived from an EMBL/GenBank/DDBJ whole genome shotgun (WGS) entry which is preliminary data.</text>
</comment>
<sequence length="127" mass="14555">IATTASGSIRGDTLDDVEIRALWGPYHHFHIILWFCQILVIICLLLTLFHQYGPLELKDQGGQVAQVTLQVKEPLKNSSDNNLDSDRLFLASRWPWWFLRSFQANPVHPPLSCQDNLKLQRFSVATL</sequence>
<dbReference type="EMBL" id="JAHRIP010088288">
    <property type="protein sequence ID" value="MEQ2316228.1"/>
    <property type="molecule type" value="Genomic_DNA"/>
</dbReference>
<feature type="transmembrane region" description="Helical" evidence="1">
    <location>
        <begin position="31"/>
        <end position="49"/>
    </location>
</feature>
<proteinExistence type="predicted"/>
<feature type="non-terminal residue" evidence="2">
    <location>
        <position position="1"/>
    </location>
</feature>
<evidence type="ECO:0000256" key="1">
    <source>
        <dbReference type="SAM" id="Phobius"/>
    </source>
</evidence>
<keyword evidence="1" id="KW-0472">Membrane</keyword>
<evidence type="ECO:0000313" key="2">
    <source>
        <dbReference type="EMBL" id="MEQ2316228.1"/>
    </source>
</evidence>